<dbReference type="STRING" id="937775.Metlim_1243"/>
<evidence type="ECO:0000313" key="2">
    <source>
        <dbReference type="EMBL" id="EHQ35353.1"/>
    </source>
</evidence>
<feature type="coiled-coil region" evidence="1">
    <location>
        <begin position="18"/>
        <end position="80"/>
    </location>
</feature>
<evidence type="ECO:0000313" key="3">
    <source>
        <dbReference type="Proteomes" id="UP000005741"/>
    </source>
</evidence>
<proteinExistence type="predicted"/>
<dbReference type="HOGENOM" id="CLU_2044433_0_0_2"/>
<gene>
    <name evidence="2" type="ORF">Metlim_1243</name>
</gene>
<dbReference type="AlphaFoldDB" id="H1Z186"/>
<evidence type="ECO:0000256" key="1">
    <source>
        <dbReference type="SAM" id="Coils"/>
    </source>
</evidence>
<keyword evidence="3" id="KW-1185">Reference proteome</keyword>
<sequence length="120" mass="13983">MKKILAGNSIQKQLQTFIEELKGAFEKIQEECNKQDQKISELSALVEKQGQEIEVQSRLLHTAFERITGLEDNVKELKEDSELFERYARTAIENTKYQVRKLDVQNILNESKQEEKSVIL</sequence>
<organism evidence="2 3">
    <name type="scientific">Methanoplanus limicola DSM 2279</name>
    <dbReference type="NCBI Taxonomy" id="937775"/>
    <lineage>
        <taxon>Archaea</taxon>
        <taxon>Methanobacteriati</taxon>
        <taxon>Methanobacteriota</taxon>
        <taxon>Stenosarchaea group</taxon>
        <taxon>Methanomicrobia</taxon>
        <taxon>Methanomicrobiales</taxon>
        <taxon>Methanomicrobiaceae</taxon>
        <taxon>Methanoplanus</taxon>
    </lineage>
</organism>
<keyword evidence="1" id="KW-0175">Coiled coil</keyword>
<name>H1Z186_9EURY</name>
<accession>H1Z186</accession>
<reference evidence="2 3" key="1">
    <citation type="submission" date="2011-10" db="EMBL/GenBank/DDBJ databases">
        <title>The Improved High-Quality Draft genome of Methanoplanus limicola DSM 2279.</title>
        <authorList>
            <consortium name="US DOE Joint Genome Institute (JGI-PGF)"/>
            <person name="Lucas S."/>
            <person name="Copeland A."/>
            <person name="Lapidus A."/>
            <person name="Glavina del Rio T."/>
            <person name="Dalin E."/>
            <person name="Tice H."/>
            <person name="Bruce D."/>
            <person name="Goodwin L."/>
            <person name="Pitluck S."/>
            <person name="Peters L."/>
            <person name="Mikhailova N."/>
            <person name="Lu M."/>
            <person name="Kyrpides N."/>
            <person name="Mavromatis K."/>
            <person name="Ivanova N."/>
            <person name="Markowitz V."/>
            <person name="Cheng J.-F."/>
            <person name="Hugenholtz P."/>
            <person name="Woyke T."/>
            <person name="Wu D."/>
            <person name="Wirth R."/>
            <person name="Brambilla E.-M."/>
            <person name="Klenk H.-P."/>
            <person name="Eisen J.A."/>
        </authorList>
    </citation>
    <scope>NUCLEOTIDE SEQUENCE [LARGE SCALE GENOMIC DNA]</scope>
    <source>
        <strain evidence="2 3">DSM 2279</strain>
    </source>
</reference>
<protein>
    <submittedName>
        <fullName evidence="2">Uncharacterized protein</fullName>
    </submittedName>
</protein>
<dbReference type="RefSeq" id="WP_004077104.1">
    <property type="nucleotide sequence ID" value="NZ_CM001436.1"/>
</dbReference>
<dbReference type="Proteomes" id="UP000005741">
    <property type="component" value="Chromosome"/>
</dbReference>
<dbReference type="InParanoid" id="H1Z186"/>
<dbReference type="EMBL" id="CM001436">
    <property type="protein sequence ID" value="EHQ35353.1"/>
    <property type="molecule type" value="Genomic_DNA"/>
</dbReference>